<protein>
    <submittedName>
        <fullName evidence="2">Uncharacterized protein</fullName>
    </submittedName>
</protein>
<feature type="region of interest" description="Disordered" evidence="1">
    <location>
        <begin position="159"/>
        <end position="189"/>
    </location>
</feature>
<dbReference type="EMBL" id="JAAKFY010000025">
    <property type="protein sequence ID" value="KAF3835465.1"/>
    <property type="molecule type" value="Genomic_DNA"/>
</dbReference>
<proteinExistence type="predicted"/>
<reference evidence="2 3" key="1">
    <citation type="submission" date="2020-03" db="EMBL/GenBank/DDBJ databases">
        <title>Dissostichus mawsoni Genome sequencing and assembly.</title>
        <authorList>
            <person name="Park H."/>
        </authorList>
    </citation>
    <scope>NUCLEOTIDE SEQUENCE [LARGE SCALE GENOMIC DNA]</scope>
    <source>
        <strain evidence="2">DM0001</strain>
        <tissue evidence="2">Muscle</tissue>
    </source>
</reference>
<name>A0A7J5XEI2_DISMA</name>
<dbReference type="Proteomes" id="UP000518266">
    <property type="component" value="Unassembled WGS sequence"/>
</dbReference>
<evidence type="ECO:0000256" key="1">
    <source>
        <dbReference type="SAM" id="MobiDB-lite"/>
    </source>
</evidence>
<evidence type="ECO:0000313" key="3">
    <source>
        <dbReference type="Proteomes" id="UP000518266"/>
    </source>
</evidence>
<sequence length="244" mass="25990">MARTELLTYYHGTAGCNTPPAAGRREPSEECSLDGYRGTVGGRQAEADGSQVVPPKPQARNSSRDQRSDCAPVSATADIRAPSAEPRLLGPSLSPAGMSIEMATSDVNLKREAILKALCIHLGEDDGHLIREYMDIEGDDVTRDLQKSTMGIYVINKEGGEPGHYDDGEEPGGAGTGSNVGGGLETGGRSQAGLKLQAQEKTGQTGNRNRRLSKARDVTDCGYRVYDLAKWRSQGLSLIAELTL</sequence>
<dbReference type="AlphaFoldDB" id="A0A7J5XEI2"/>
<gene>
    <name evidence="2" type="ORF">F7725_028023</name>
</gene>
<accession>A0A7J5XEI2</accession>
<organism evidence="2 3">
    <name type="scientific">Dissostichus mawsoni</name>
    <name type="common">Antarctic cod</name>
    <dbReference type="NCBI Taxonomy" id="36200"/>
    <lineage>
        <taxon>Eukaryota</taxon>
        <taxon>Metazoa</taxon>
        <taxon>Chordata</taxon>
        <taxon>Craniata</taxon>
        <taxon>Vertebrata</taxon>
        <taxon>Euteleostomi</taxon>
        <taxon>Actinopterygii</taxon>
        <taxon>Neopterygii</taxon>
        <taxon>Teleostei</taxon>
        <taxon>Neoteleostei</taxon>
        <taxon>Acanthomorphata</taxon>
        <taxon>Eupercaria</taxon>
        <taxon>Perciformes</taxon>
        <taxon>Notothenioidei</taxon>
        <taxon>Nototheniidae</taxon>
        <taxon>Dissostichus</taxon>
    </lineage>
</organism>
<comment type="caution">
    <text evidence="2">The sequence shown here is derived from an EMBL/GenBank/DDBJ whole genome shotgun (WGS) entry which is preliminary data.</text>
</comment>
<dbReference type="PROSITE" id="PS51257">
    <property type="entry name" value="PROKAR_LIPOPROTEIN"/>
    <property type="match status" value="1"/>
</dbReference>
<evidence type="ECO:0000313" key="2">
    <source>
        <dbReference type="EMBL" id="KAF3835465.1"/>
    </source>
</evidence>
<feature type="compositionally biased region" description="Gly residues" evidence="1">
    <location>
        <begin position="171"/>
        <end position="186"/>
    </location>
</feature>
<keyword evidence="3" id="KW-1185">Reference proteome</keyword>
<feature type="region of interest" description="Disordered" evidence="1">
    <location>
        <begin position="11"/>
        <end position="75"/>
    </location>
</feature>